<keyword evidence="6" id="KW-0472">Membrane</keyword>
<keyword evidence="3" id="KW-0813">Transport</keyword>
<dbReference type="GO" id="GO:1990281">
    <property type="term" value="C:efflux pump complex"/>
    <property type="evidence" value="ECO:0007669"/>
    <property type="project" value="TreeGrafter"/>
</dbReference>
<gene>
    <name evidence="8" type="ORF">PTE30175_02790</name>
</gene>
<name>A0A5E4VTM8_9BURK</name>
<sequence length="438" mass="47648">MPHRAVHWAVAAICGFLLNSAIASDLLGLYRDALRFDPQFSSARAAHAASHEALPQARARLLPSLDIRGHVMRGSDINAYAADRNQKTSGYTVSLKQPLFHWGDWQTYQQGKLAAVKADIALAQANQDLMLRVSEAYFELLVAQDVASLAQAHLAAVAEQLAQASAGARLGNATIVDVHEAQATCDQAMADEIDARGVLEVRRSALAAIVGRDIDAVDSLRSMISLPRPIPGESGAWIARAELQAYGVQLGEVTLETARRETAKARAGHLPNIDLVASRERQHRDGGAPYWGGRRDASQIGVQIQIPIFAGFAVQSRVRETAALVEKARDELTYAQRTAGLEARKAHVGVTTGLMRVAALEAAEASARTAFESNRFGYQHHVRPNVDVLNAQYKLYRVRRELAQARYRTLLESLRLKASTASLDEADIAAMGRLLSRS</sequence>
<evidence type="ECO:0000256" key="7">
    <source>
        <dbReference type="ARBA" id="ARBA00023237"/>
    </source>
</evidence>
<evidence type="ECO:0000256" key="3">
    <source>
        <dbReference type="ARBA" id="ARBA00022448"/>
    </source>
</evidence>
<organism evidence="8 9">
    <name type="scientific">Pandoraea terrae</name>
    <dbReference type="NCBI Taxonomy" id="1537710"/>
    <lineage>
        <taxon>Bacteria</taxon>
        <taxon>Pseudomonadati</taxon>
        <taxon>Pseudomonadota</taxon>
        <taxon>Betaproteobacteria</taxon>
        <taxon>Burkholderiales</taxon>
        <taxon>Burkholderiaceae</taxon>
        <taxon>Pandoraea</taxon>
    </lineage>
</organism>
<comment type="similarity">
    <text evidence="2">Belongs to the outer membrane factor (OMF) (TC 1.B.17) family.</text>
</comment>
<dbReference type="InterPro" id="IPR010130">
    <property type="entry name" value="T1SS_OMP_TolC"/>
</dbReference>
<evidence type="ECO:0000256" key="6">
    <source>
        <dbReference type="ARBA" id="ARBA00023136"/>
    </source>
</evidence>
<dbReference type="GO" id="GO:0009279">
    <property type="term" value="C:cell outer membrane"/>
    <property type="evidence" value="ECO:0007669"/>
    <property type="project" value="UniProtKB-SubCell"/>
</dbReference>
<dbReference type="AlphaFoldDB" id="A0A5E4VTM8"/>
<dbReference type="GO" id="GO:0015562">
    <property type="term" value="F:efflux transmembrane transporter activity"/>
    <property type="evidence" value="ECO:0007669"/>
    <property type="project" value="InterPro"/>
</dbReference>
<dbReference type="EMBL" id="CABPRZ010000010">
    <property type="protein sequence ID" value="VVE15752.1"/>
    <property type="molecule type" value="Genomic_DNA"/>
</dbReference>
<evidence type="ECO:0000256" key="1">
    <source>
        <dbReference type="ARBA" id="ARBA00004442"/>
    </source>
</evidence>
<evidence type="ECO:0000256" key="2">
    <source>
        <dbReference type="ARBA" id="ARBA00007613"/>
    </source>
</evidence>
<proteinExistence type="inferred from homology"/>
<keyword evidence="9" id="KW-1185">Reference proteome</keyword>
<protein>
    <submittedName>
        <fullName evidence="8">Channel protein TolC</fullName>
    </submittedName>
</protein>
<evidence type="ECO:0000313" key="9">
    <source>
        <dbReference type="Proteomes" id="UP000414233"/>
    </source>
</evidence>
<dbReference type="SUPFAM" id="SSF56954">
    <property type="entry name" value="Outer membrane efflux proteins (OEP)"/>
    <property type="match status" value="1"/>
</dbReference>
<dbReference type="Pfam" id="PF02321">
    <property type="entry name" value="OEP"/>
    <property type="match status" value="2"/>
</dbReference>
<evidence type="ECO:0000256" key="5">
    <source>
        <dbReference type="ARBA" id="ARBA00022692"/>
    </source>
</evidence>
<keyword evidence="7" id="KW-0998">Cell outer membrane</keyword>
<evidence type="ECO:0000256" key="4">
    <source>
        <dbReference type="ARBA" id="ARBA00022452"/>
    </source>
</evidence>
<evidence type="ECO:0000313" key="8">
    <source>
        <dbReference type="EMBL" id="VVE15752.1"/>
    </source>
</evidence>
<accession>A0A5E4VTM8</accession>
<dbReference type="InterPro" id="IPR003423">
    <property type="entry name" value="OMP_efflux"/>
</dbReference>
<reference evidence="8 9" key="1">
    <citation type="submission" date="2019-08" db="EMBL/GenBank/DDBJ databases">
        <authorList>
            <person name="Peeters C."/>
        </authorList>
    </citation>
    <scope>NUCLEOTIDE SEQUENCE [LARGE SCALE GENOMIC DNA]</scope>
    <source>
        <strain evidence="8 9">LMG 30175</strain>
    </source>
</reference>
<dbReference type="Proteomes" id="UP000414233">
    <property type="component" value="Unassembled WGS sequence"/>
</dbReference>
<dbReference type="GO" id="GO:0015288">
    <property type="term" value="F:porin activity"/>
    <property type="evidence" value="ECO:0007669"/>
    <property type="project" value="TreeGrafter"/>
</dbReference>
<dbReference type="InterPro" id="IPR051906">
    <property type="entry name" value="TolC-like"/>
</dbReference>
<dbReference type="Gene3D" id="1.20.1600.10">
    <property type="entry name" value="Outer membrane efflux proteins (OEP)"/>
    <property type="match status" value="1"/>
</dbReference>
<dbReference type="NCBIfam" id="TIGR01844">
    <property type="entry name" value="type_I_sec_TolC"/>
    <property type="match status" value="1"/>
</dbReference>
<dbReference type="PANTHER" id="PTHR30026">
    <property type="entry name" value="OUTER MEMBRANE PROTEIN TOLC"/>
    <property type="match status" value="1"/>
</dbReference>
<comment type="subcellular location">
    <subcellularLocation>
        <location evidence="1">Cell outer membrane</location>
    </subcellularLocation>
</comment>
<dbReference type="PANTHER" id="PTHR30026:SF20">
    <property type="entry name" value="OUTER MEMBRANE PROTEIN TOLC"/>
    <property type="match status" value="1"/>
</dbReference>
<keyword evidence="4" id="KW-1134">Transmembrane beta strand</keyword>
<keyword evidence="5" id="KW-0812">Transmembrane</keyword>